<evidence type="ECO:0000256" key="9">
    <source>
        <dbReference type="ARBA" id="ARBA00093617"/>
    </source>
</evidence>
<feature type="transmembrane region" description="Helical" evidence="10">
    <location>
        <begin position="105"/>
        <end position="126"/>
    </location>
</feature>
<dbReference type="Proteomes" id="UP001211044">
    <property type="component" value="Chromosome"/>
</dbReference>
<dbReference type="InterPro" id="IPR027005">
    <property type="entry name" value="PMT-like"/>
</dbReference>
<evidence type="ECO:0000259" key="12">
    <source>
        <dbReference type="Pfam" id="PF16192"/>
    </source>
</evidence>
<evidence type="ECO:0000256" key="7">
    <source>
        <dbReference type="ARBA" id="ARBA00022989"/>
    </source>
</evidence>
<feature type="transmembrane region" description="Helical" evidence="10">
    <location>
        <begin position="12"/>
        <end position="37"/>
    </location>
</feature>
<feature type="transmembrane region" description="Helical" evidence="10">
    <location>
        <begin position="378"/>
        <end position="395"/>
    </location>
</feature>
<evidence type="ECO:0000313" key="13">
    <source>
        <dbReference type="EMBL" id="WCE46528.1"/>
    </source>
</evidence>
<dbReference type="InterPro" id="IPR032421">
    <property type="entry name" value="PMT_4TMC"/>
</dbReference>
<keyword evidence="5 10" id="KW-0808">Transferase</keyword>
<evidence type="ECO:0000256" key="5">
    <source>
        <dbReference type="ARBA" id="ARBA00022679"/>
    </source>
</evidence>
<feature type="transmembrane region" description="Helical" evidence="10">
    <location>
        <begin position="215"/>
        <end position="233"/>
    </location>
</feature>
<keyword evidence="7 10" id="KW-1133">Transmembrane helix</keyword>
<dbReference type="Pfam" id="PF16192">
    <property type="entry name" value="PMT_4TMC"/>
    <property type="match status" value="1"/>
</dbReference>
<reference evidence="13" key="1">
    <citation type="submission" date="2023-01" db="EMBL/GenBank/DDBJ databases">
        <title>Comparative Genomic Analysis of the Clinically-Derived Winkia Strain NY0527 Provides Evidence into the Taxonomic Reassignment of Winkia neuii and Characterizes Their Virulence Traits.</title>
        <authorList>
            <person name="Cai X."/>
            <person name="Peng Y."/>
            <person name="Li M."/>
            <person name="Qiu Y."/>
            <person name="Wang Y."/>
            <person name="Xu L."/>
            <person name="Hou Q."/>
        </authorList>
    </citation>
    <scope>NUCLEOTIDE SEQUENCE</scope>
    <source>
        <strain evidence="13">NY0527</strain>
    </source>
</reference>
<evidence type="ECO:0000256" key="8">
    <source>
        <dbReference type="ARBA" id="ARBA00023136"/>
    </source>
</evidence>
<comment type="function">
    <text evidence="10">Protein O-mannosyltransferase that catalyzes the transfer of a single mannose residue from a polyprenol phospho-mannosyl lipidic donor to the hydroxyl group of selected serine and threonine residues in acceptor proteins.</text>
</comment>
<protein>
    <recommendedName>
        <fullName evidence="9 10">Polyprenol-phosphate-mannose--protein mannosyltransferase</fullName>
        <ecNumber evidence="10">2.4.1.-</ecNumber>
    </recommendedName>
</protein>
<evidence type="ECO:0000256" key="3">
    <source>
        <dbReference type="ARBA" id="ARBA00007222"/>
    </source>
</evidence>
<evidence type="ECO:0000313" key="14">
    <source>
        <dbReference type="Proteomes" id="UP001211044"/>
    </source>
</evidence>
<keyword evidence="10" id="KW-1003">Cell membrane</keyword>
<dbReference type="EMBL" id="CP116394">
    <property type="protein sequence ID" value="WCE46528.1"/>
    <property type="molecule type" value="Genomic_DNA"/>
</dbReference>
<name>A0AB38XQI0_9ACTO</name>
<dbReference type="KEGG" id="wne:PIG85_02480"/>
<dbReference type="InterPro" id="IPR003342">
    <property type="entry name" value="ArnT-like_N"/>
</dbReference>
<comment type="subcellular location">
    <subcellularLocation>
        <location evidence="10">Cell membrane</location>
    </subcellularLocation>
    <subcellularLocation>
        <location evidence="1">Endomembrane system</location>
        <topology evidence="1">Multi-pass membrane protein</topology>
    </subcellularLocation>
</comment>
<accession>A0AB38XQI0</accession>
<organism evidence="13 14">
    <name type="scientific">Winkia neuii subsp. anitrata</name>
    <dbReference type="NCBI Taxonomy" id="29318"/>
    <lineage>
        <taxon>Bacteria</taxon>
        <taxon>Bacillati</taxon>
        <taxon>Actinomycetota</taxon>
        <taxon>Actinomycetes</taxon>
        <taxon>Actinomycetales</taxon>
        <taxon>Actinomycetaceae</taxon>
        <taxon>Winkia</taxon>
    </lineage>
</organism>
<keyword evidence="4 10" id="KW-0328">Glycosyltransferase</keyword>
<evidence type="ECO:0000256" key="1">
    <source>
        <dbReference type="ARBA" id="ARBA00004127"/>
    </source>
</evidence>
<feature type="transmembrane region" description="Helical" evidence="10">
    <location>
        <begin position="444"/>
        <end position="464"/>
    </location>
</feature>
<evidence type="ECO:0000259" key="11">
    <source>
        <dbReference type="Pfam" id="PF02366"/>
    </source>
</evidence>
<dbReference type="PANTHER" id="PTHR10050">
    <property type="entry name" value="DOLICHYL-PHOSPHATE-MANNOSE--PROTEIN MANNOSYLTRANSFERASE"/>
    <property type="match status" value="1"/>
</dbReference>
<feature type="domain" description="Protein O-mannosyl-transferase C-terminal four TM" evidence="12">
    <location>
        <begin position="291"/>
        <end position="478"/>
    </location>
</feature>
<evidence type="ECO:0000256" key="6">
    <source>
        <dbReference type="ARBA" id="ARBA00022692"/>
    </source>
</evidence>
<feature type="transmembrane region" description="Helical" evidence="10">
    <location>
        <begin position="354"/>
        <end position="371"/>
    </location>
</feature>
<sequence>MKRPLSNQKWQIICTLLCTLVAAIVRFARLGVIKILIFDETYYVKDAYALAHLGYEAKWTKDKDALFNAGDFSALSTDPQFVVHPPLGKYLIALGPKLFGWDSAFGWRFMAALFGTILVALTCVIASRLFKSVPITALAGSFVAFDGIAVTLSRTSLLDVFLAVFVLAAFLFIILDYQHIRGRLSASSPFAGVFFRPYLLCAGVLAGAACAVKWSGVWVLAGLGLTVFGYELAARWRNRRRVRALFGAICCGGIPAFFQLVPVALGTYLLTWGNWFFGHKGWSAKSPGNHFANWLSYQREVYEFHVGLTKDHTYQANALQWIFDLRPTSFAYQKPYGGEGDYLVRAVLALGNPLLWWIGIIALLWLVYASLRYRQFKYAILAVGYLTTWVPWFLYWDRTIFMFYTVVLVPFIALTVAAFLGALWKSFPGQATLSVCARVTAAMFVAYISLSALFFLPLATGALIPHSHWQWRMWLQSWI</sequence>
<comment type="similarity">
    <text evidence="3 10">Belongs to the glycosyltransferase 39 family.</text>
</comment>
<evidence type="ECO:0000256" key="2">
    <source>
        <dbReference type="ARBA" id="ARBA00004922"/>
    </source>
</evidence>
<feature type="transmembrane region" description="Helical" evidence="10">
    <location>
        <begin position="133"/>
        <end position="152"/>
    </location>
</feature>
<feature type="transmembrane region" description="Helical" evidence="10">
    <location>
        <begin position="401"/>
        <end position="424"/>
    </location>
</feature>
<proteinExistence type="inferred from homology"/>
<dbReference type="GO" id="GO:0004169">
    <property type="term" value="F:dolichyl-phosphate-mannose-protein mannosyltransferase activity"/>
    <property type="evidence" value="ECO:0007669"/>
    <property type="project" value="UniProtKB-UniRule"/>
</dbReference>
<evidence type="ECO:0000256" key="10">
    <source>
        <dbReference type="RuleBase" id="RU367007"/>
    </source>
</evidence>
<keyword evidence="6 10" id="KW-0812">Transmembrane</keyword>
<comment type="pathway">
    <text evidence="2 10">Protein modification; protein glycosylation.</text>
</comment>
<dbReference type="EC" id="2.4.1.-" evidence="10"/>
<feature type="transmembrane region" description="Helical" evidence="10">
    <location>
        <begin position="245"/>
        <end position="270"/>
    </location>
</feature>
<dbReference type="PANTHER" id="PTHR10050:SF46">
    <property type="entry name" value="PROTEIN O-MANNOSYL-TRANSFERASE 2"/>
    <property type="match status" value="1"/>
</dbReference>
<feature type="domain" description="ArnT-like N-terminal" evidence="11">
    <location>
        <begin position="102"/>
        <end position="260"/>
    </location>
</feature>
<keyword evidence="8 10" id="KW-0472">Membrane</keyword>
<feature type="transmembrane region" description="Helical" evidence="10">
    <location>
        <begin position="189"/>
        <end position="209"/>
    </location>
</feature>
<dbReference type="AlphaFoldDB" id="A0AB38XQI0"/>
<dbReference type="Pfam" id="PF02366">
    <property type="entry name" value="PMT"/>
    <property type="match status" value="1"/>
</dbReference>
<feature type="transmembrane region" description="Helical" evidence="10">
    <location>
        <begin position="158"/>
        <end position="177"/>
    </location>
</feature>
<dbReference type="GO" id="GO:0005886">
    <property type="term" value="C:plasma membrane"/>
    <property type="evidence" value="ECO:0007669"/>
    <property type="project" value="UniProtKB-SubCell"/>
</dbReference>
<dbReference type="GO" id="GO:0012505">
    <property type="term" value="C:endomembrane system"/>
    <property type="evidence" value="ECO:0007669"/>
    <property type="project" value="UniProtKB-SubCell"/>
</dbReference>
<dbReference type="RefSeq" id="WP_004805562.1">
    <property type="nucleotide sequence ID" value="NZ_CP116394.1"/>
</dbReference>
<gene>
    <name evidence="13" type="ORF">PIG85_02480</name>
</gene>
<evidence type="ECO:0000256" key="4">
    <source>
        <dbReference type="ARBA" id="ARBA00022676"/>
    </source>
</evidence>